<feature type="non-terminal residue" evidence="1">
    <location>
        <position position="334"/>
    </location>
</feature>
<gene>
    <name evidence="1" type="ORF">BGT96224V2_LOCUS1949</name>
</gene>
<proteinExistence type="predicted"/>
<name>A0A381L575_BLUGR</name>
<organism evidence="1">
    <name type="scientific">Blumeria graminis f. sp. tritici 96224</name>
    <dbReference type="NCBI Taxonomy" id="1268274"/>
    <lineage>
        <taxon>Eukaryota</taxon>
        <taxon>Fungi</taxon>
        <taxon>Dikarya</taxon>
        <taxon>Ascomycota</taxon>
        <taxon>Pezizomycotina</taxon>
        <taxon>Leotiomycetes</taxon>
        <taxon>Erysiphales</taxon>
        <taxon>Erysiphaceae</taxon>
        <taxon>Blumeria</taxon>
    </lineage>
</organism>
<accession>A0A381L575</accession>
<evidence type="ECO:0000313" key="1">
    <source>
        <dbReference type="EMBL" id="SUZ08680.1"/>
    </source>
</evidence>
<dbReference type="OrthoDB" id="3605645at2759"/>
<reference evidence="1" key="1">
    <citation type="submission" date="2018-07" db="EMBL/GenBank/DDBJ databases">
        <authorList>
            <person name="Quirk P.G."/>
            <person name="Krulwich T.A."/>
        </authorList>
    </citation>
    <scope>NUCLEOTIDE SEQUENCE</scope>
    <source>
        <strain evidence="1">96224</strain>
    </source>
</reference>
<dbReference type="EMBL" id="UIGY01000028">
    <property type="protein sequence ID" value="SUZ08680.1"/>
    <property type="molecule type" value="Genomic_DNA"/>
</dbReference>
<protein>
    <submittedName>
        <fullName evidence="1">BgtAc-31483</fullName>
    </submittedName>
</protein>
<sequence>MGDTDYVLFEMNPTLHILKTTISIITKYCQKSSNMRYPHRAVRDQYTWLKAVFTILLLSAPASSMTNRIKVTSEPGYHCGYKIYPHSEVETTRLIACRGFTAARSNARRPVLHFDDSKVENMIFEWSFPSVVTLDPRGKKRRYADKITFDNSCELKDLLYYDYTLDQFKPCINVPKVSTSTISGIGQVLIEPLVECGSLSWEITEIQKHARDQLYQSPDWFDEVEDTSRRVDCPWKKIFLSKKVTLDGKRENKRYQIILNNQNEVRGIVIMHNISLKTFATRKIIQKSSKQQKLTPTREKKIITLECLLDEPFPLFPSGQIWDLPSPKRRKTLE</sequence>
<dbReference type="AlphaFoldDB" id="A0A381L575"/>